<dbReference type="GO" id="GO:0006508">
    <property type="term" value="P:proteolysis"/>
    <property type="evidence" value="ECO:0007669"/>
    <property type="project" value="UniProtKB-KW"/>
</dbReference>
<feature type="coiled-coil region" evidence="1">
    <location>
        <begin position="141"/>
        <end position="168"/>
    </location>
</feature>
<dbReference type="KEGG" id="vg:40075817"/>
<accession>A0A1U9WQR0</accession>
<feature type="compositionally biased region" description="Basic and acidic residues" evidence="2">
    <location>
        <begin position="247"/>
        <end position="260"/>
    </location>
</feature>
<feature type="compositionally biased region" description="Acidic residues" evidence="2">
    <location>
        <begin position="63"/>
        <end position="75"/>
    </location>
</feature>
<reference evidence="3" key="1">
    <citation type="submission" date="2017-10" db="EMBL/GenBank/DDBJ databases">
        <title>Sequence, genome organization and annotation of the thermophilic 47,7-kb bacterophage TO-84 that infects Geobacillus stearothermophilus.</title>
        <authorList>
            <person name="Skowron P.M."/>
            <person name="Kropinski A."/>
            <person name="Los M."/>
        </authorList>
    </citation>
    <scope>NUCLEOTIDE SEQUENCE [LARGE SCALE GENOMIC DNA]</scope>
</reference>
<feature type="region of interest" description="Disordered" evidence="2">
    <location>
        <begin position="218"/>
        <end position="275"/>
    </location>
</feature>
<feature type="region of interest" description="Disordered" evidence="2">
    <location>
        <begin position="24"/>
        <end position="77"/>
    </location>
</feature>
<sequence>MQDKQITDEFIQKANKASEFGFLQFFAGEGGQQGGEPTDPTDPTDPLDDPEGGEPNDPTDPTDPVDDQDDNDDDTGITYEKGLIDRILKANNIDFGQLLKDNPELKRQYQARFNKNMSKRLEKYQGVDVDEYFELKKRAESGNLEGDAKTWKEKYEQLKAEMETTTKKTAIQQYAIENGFDSEQIAFITSMIDMNKLERDDEGEWMGIDEEVERIKEKFPRMFEPRDGQVGGTPKKESKYNPGTKKHNQDTKPTDPRELGRQIALQRHKNRLKQQ</sequence>
<feature type="compositionally biased region" description="Basic and acidic residues" evidence="2">
    <location>
        <begin position="218"/>
        <end position="227"/>
    </location>
</feature>
<dbReference type="GeneID" id="40075817"/>
<dbReference type="Proteomes" id="UP000225660">
    <property type="component" value="Segment"/>
</dbReference>
<keyword evidence="3" id="KW-0378">Hydrolase</keyword>
<keyword evidence="4" id="KW-1185">Reference proteome</keyword>
<keyword evidence="1" id="KW-0175">Coiled coil</keyword>
<protein>
    <submittedName>
        <fullName evidence="3">Prohead protease</fullName>
    </submittedName>
</protein>
<dbReference type="GO" id="GO:0008233">
    <property type="term" value="F:peptidase activity"/>
    <property type="evidence" value="ECO:0007669"/>
    <property type="project" value="UniProtKB-KW"/>
</dbReference>
<keyword evidence="3" id="KW-0645">Protease</keyword>
<dbReference type="EMBL" id="KY565347">
    <property type="protein sequence ID" value="AQY55108.1"/>
    <property type="molecule type" value="Genomic_DNA"/>
</dbReference>
<feature type="compositionally biased region" description="Basic residues" evidence="2">
    <location>
        <begin position="266"/>
        <end position="275"/>
    </location>
</feature>
<dbReference type="RefSeq" id="YP_009600055.1">
    <property type="nucleotide sequence ID" value="NC_041918.2"/>
</dbReference>
<dbReference type="GO" id="GO:0019069">
    <property type="term" value="P:viral capsid assembly"/>
    <property type="evidence" value="ECO:0007669"/>
    <property type="project" value="InterPro"/>
</dbReference>
<dbReference type="Pfam" id="PF06810">
    <property type="entry name" value="Phage_scaffold"/>
    <property type="match status" value="1"/>
</dbReference>
<evidence type="ECO:0000313" key="4">
    <source>
        <dbReference type="Proteomes" id="UP000225660"/>
    </source>
</evidence>
<evidence type="ECO:0000313" key="3">
    <source>
        <dbReference type="EMBL" id="AQY55108.1"/>
    </source>
</evidence>
<organism evidence="3 4">
    <name type="scientific">Geobacillus phage TP-84</name>
    <dbReference type="NCBI Taxonomy" id="1965361"/>
    <lineage>
        <taxon>Viruses</taxon>
        <taxon>Duplodnaviria</taxon>
        <taxon>Heunggongvirae</taxon>
        <taxon>Uroviricota</taxon>
        <taxon>Caudoviricetes</taxon>
        <taxon>Saundersvirus</taxon>
        <taxon>Saundersvirus Tp84</taxon>
    </lineage>
</organism>
<name>A0A1U9WQR0_9CAUD</name>
<dbReference type="InterPro" id="IPR009636">
    <property type="entry name" value="SCAF"/>
</dbReference>
<feature type="compositionally biased region" description="Acidic residues" evidence="2">
    <location>
        <begin position="45"/>
        <end position="54"/>
    </location>
</feature>
<evidence type="ECO:0000256" key="1">
    <source>
        <dbReference type="SAM" id="Coils"/>
    </source>
</evidence>
<evidence type="ECO:0000256" key="2">
    <source>
        <dbReference type="SAM" id="MobiDB-lite"/>
    </source>
</evidence>
<proteinExistence type="predicted"/>